<keyword evidence="2" id="KW-1185">Reference proteome</keyword>
<dbReference type="OrthoDB" id="341259at2759"/>
<dbReference type="InParanoid" id="A0A0C3HEH5"/>
<protein>
    <submittedName>
        <fullName evidence="1">Uncharacterized protein</fullName>
    </submittedName>
</protein>
<organism evidence="1 2">
    <name type="scientific">Oidiodendron maius (strain Zn)</name>
    <dbReference type="NCBI Taxonomy" id="913774"/>
    <lineage>
        <taxon>Eukaryota</taxon>
        <taxon>Fungi</taxon>
        <taxon>Dikarya</taxon>
        <taxon>Ascomycota</taxon>
        <taxon>Pezizomycotina</taxon>
        <taxon>Leotiomycetes</taxon>
        <taxon>Leotiomycetes incertae sedis</taxon>
        <taxon>Myxotrichaceae</taxon>
        <taxon>Oidiodendron</taxon>
    </lineage>
</organism>
<sequence>MAGAVAVQADEAATRNFVCSNLGSDFTDSISSFRINPGFACKFYDNTNCNDNQGDLDDQTGQIADLRTIGWNDRIASVWRNIPLCIYVVVSYGSNGILLAAAESTGIKTLEWLYGKGVSIDQSNHYRRLSLMEAGLWDRLETVQWLINYGARRRA</sequence>
<dbReference type="Gene3D" id="1.25.40.20">
    <property type="entry name" value="Ankyrin repeat-containing domain"/>
    <property type="match status" value="1"/>
</dbReference>
<evidence type="ECO:0000313" key="2">
    <source>
        <dbReference type="Proteomes" id="UP000054321"/>
    </source>
</evidence>
<dbReference type="SUPFAM" id="SSF48403">
    <property type="entry name" value="Ankyrin repeat"/>
    <property type="match status" value="1"/>
</dbReference>
<dbReference type="Gene3D" id="2.60.20.10">
    <property type="entry name" value="Crystallins"/>
    <property type="match status" value="1"/>
</dbReference>
<dbReference type="HOGENOM" id="CLU_1696040_0_0_1"/>
<name>A0A0C3HEH5_OIDMZ</name>
<dbReference type="AlphaFoldDB" id="A0A0C3HEH5"/>
<dbReference type="InterPro" id="IPR036770">
    <property type="entry name" value="Ankyrin_rpt-contain_sf"/>
</dbReference>
<accession>A0A0C3HEH5</accession>
<reference evidence="1 2" key="1">
    <citation type="submission" date="2014-04" db="EMBL/GenBank/DDBJ databases">
        <authorList>
            <consortium name="DOE Joint Genome Institute"/>
            <person name="Kuo A."/>
            <person name="Martino E."/>
            <person name="Perotto S."/>
            <person name="Kohler A."/>
            <person name="Nagy L.G."/>
            <person name="Floudas D."/>
            <person name="Copeland A."/>
            <person name="Barry K.W."/>
            <person name="Cichocki N."/>
            <person name="Veneault-Fourrey C."/>
            <person name="LaButti K."/>
            <person name="Lindquist E.A."/>
            <person name="Lipzen A."/>
            <person name="Lundell T."/>
            <person name="Morin E."/>
            <person name="Murat C."/>
            <person name="Sun H."/>
            <person name="Tunlid A."/>
            <person name="Henrissat B."/>
            <person name="Grigoriev I.V."/>
            <person name="Hibbett D.S."/>
            <person name="Martin F."/>
            <person name="Nordberg H.P."/>
            <person name="Cantor M.N."/>
            <person name="Hua S.X."/>
        </authorList>
    </citation>
    <scope>NUCLEOTIDE SEQUENCE [LARGE SCALE GENOMIC DNA]</scope>
    <source>
        <strain evidence="1 2">Zn</strain>
    </source>
</reference>
<dbReference type="EMBL" id="KN832877">
    <property type="protein sequence ID" value="KIN00712.1"/>
    <property type="molecule type" value="Genomic_DNA"/>
</dbReference>
<gene>
    <name evidence="1" type="ORF">OIDMADRAFT_29786</name>
</gene>
<dbReference type="Proteomes" id="UP000054321">
    <property type="component" value="Unassembled WGS sequence"/>
</dbReference>
<evidence type="ECO:0000313" key="1">
    <source>
        <dbReference type="EMBL" id="KIN00712.1"/>
    </source>
</evidence>
<reference evidence="2" key="2">
    <citation type="submission" date="2015-01" db="EMBL/GenBank/DDBJ databases">
        <title>Evolutionary Origins and Diversification of the Mycorrhizal Mutualists.</title>
        <authorList>
            <consortium name="DOE Joint Genome Institute"/>
            <consortium name="Mycorrhizal Genomics Consortium"/>
            <person name="Kohler A."/>
            <person name="Kuo A."/>
            <person name="Nagy L.G."/>
            <person name="Floudas D."/>
            <person name="Copeland A."/>
            <person name="Barry K.W."/>
            <person name="Cichocki N."/>
            <person name="Veneault-Fourrey C."/>
            <person name="LaButti K."/>
            <person name="Lindquist E.A."/>
            <person name="Lipzen A."/>
            <person name="Lundell T."/>
            <person name="Morin E."/>
            <person name="Murat C."/>
            <person name="Riley R."/>
            <person name="Ohm R."/>
            <person name="Sun H."/>
            <person name="Tunlid A."/>
            <person name="Henrissat B."/>
            <person name="Grigoriev I.V."/>
            <person name="Hibbett D.S."/>
            <person name="Martin F."/>
        </authorList>
    </citation>
    <scope>NUCLEOTIDE SEQUENCE [LARGE SCALE GENOMIC DNA]</scope>
    <source>
        <strain evidence="2">Zn</strain>
    </source>
</reference>
<proteinExistence type="predicted"/>